<dbReference type="InterPro" id="IPR036065">
    <property type="entry name" value="BolA-like_sf"/>
</dbReference>
<keyword evidence="3" id="KW-1185">Reference proteome</keyword>
<organism evidence="2 3">
    <name type="scientific">Candidatus Neoehrlichia procyonis str. RAC413</name>
    <dbReference type="NCBI Taxonomy" id="1359163"/>
    <lineage>
        <taxon>Bacteria</taxon>
        <taxon>Pseudomonadati</taxon>
        <taxon>Pseudomonadota</taxon>
        <taxon>Alphaproteobacteria</taxon>
        <taxon>Rickettsiales</taxon>
        <taxon>Anaplasmataceae</taxon>
        <taxon>Candidatus Neoehrlichia</taxon>
    </lineage>
</organism>
<name>A0A0F3NPI2_9RICK</name>
<dbReference type="PANTHER" id="PTHR46230">
    <property type="match status" value="1"/>
</dbReference>
<gene>
    <name evidence="2" type="ORF">NLO413_0982</name>
</gene>
<protein>
    <submittedName>
        <fullName evidence="2">BolA-like family protein</fullName>
    </submittedName>
</protein>
<dbReference type="STRING" id="1359163.NLO413_0982"/>
<reference evidence="2 3" key="1">
    <citation type="submission" date="2015-02" db="EMBL/GenBank/DDBJ databases">
        <title>Genome Sequencing of Rickettsiales.</title>
        <authorList>
            <person name="Daugherty S.C."/>
            <person name="Su Q."/>
            <person name="Abolude K."/>
            <person name="Beier-Sexton M."/>
            <person name="Carlyon J.A."/>
            <person name="Carter R."/>
            <person name="Day N.P."/>
            <person name="Dumler S.J."/>
            <person name="Dyachenko V."/>
            <person name="Godinez A."/>
            <person name="Kurtti T.J."/>
            <person name="Lichay M."/>
            <person name="Mullins K.E."/>
            <person name="Ott S."/>
            <person name="Pappas-Brown V."/>
            <person name="Paris D.H."/>
            <person name="Patel P."/>
            <person name="Richards A.L."/>
            <person name="Sadzewicz L."/>
            <person name="Sears K."/>
            <person name="Seidman D."/>
            <person name="Sengamalay N."/>
            <person name="Stenos J."/>
            <person name="Tallon L.J."/>
            <person name="Vincent G."/>
            <person name="Fraser C.M."/>
            <person name="Munderloh U."/>
            <person name="Dunning-Hotopp J.C."/>
        </authorList>
    </citation>
    <scope>NUCLEOTIDE SEQUENCE [LARGE SCALE GENOMIC DNA]</scope>
    <source>
        <strain evidence="2 3">RAC413</strain>
    </source>
</reference>
<evidence type="ECO:0000313" key="2">
    <source>
        <dbReference type="EMBL" id="KJV69587.1"/>
    </source>
</evidence>
<dbReference type="Pfam" id="PF01722">
    <property type="entry name" value="BolA"/>
    <property type="match status" value="1"/>
</dbReference>
<dbReference type="PANTHER" id="PTHR46230:SF7">
    <property type="entry name" value="BOLA-LIKE PROTEIN 1"/>
    <property type="match status" value="1"/>
</dbReference>
<dbReference type="PIRSF" id="PIRSF003113">
    <property type="entry name" value="BolA"/>
    <property type="match status" value="1"/>
</dbReference>
<proteinExistence type="inferred from homology"/>
<dbReference type="RefSeq" id="WP_045809260.1">
    <property type="nucleotide sequence ID" value="NZ_LANX01000001.1"/>
</dbReference>
<dbReference type="AlphaFoldDB" id="A0A0F3NPI2"/>
<dbReference type="Proteomes" id="UP000033562">
    <property type="component" value="Unassembled WGS sequence"/>
</dbReference>
<dbReference type="Gene3D" id="3.30.300.90">
    <property type="entry name" value="BolA-like"/>
    <property type="match status" value="1"/>
</dbReference>
<comment type="similarity">
    <text evidence="1">Belongs to the BolA/IbaG family.</text>
</comment>
<dbReference type="SUPFAM" id="SSF82657">
    <property type="entry name" value="BolA-like"/>
    <property type="match status" value="1"/>
</dbReference>
<dbReference type="InterPro" id="IPR002634">
    <property type="entry name" value="BolA"/>
</dbReference>
<evidence type="ECO:0000256" key="1">
    <source>
        <dbReference type="RuleBase" id="RU003860"/>
    </source>
</evidence>
<dbReference type="EMBL" id="LANX01000001">
    <property type="protein sequence ID" value="KJV69587.1"/>
    <property type="molecule type" value="Genomic_DNA"/>
</dbReference>
<accession>A0A0F3NPI2</accession>
<evidence type="ECO:0000313" key="3">
    <source>
        <dbReference type="Proteomes" id="UP000033562"/>
    </source>
</evidence>
<sequence length="93" mass="10534">MKLIQTIKNKIASSINLIDLKVIDKSLDHIGHKFTSNSSISHIKLVVISDDFSNTNRLERHKLLHKILANEIQLIHSISLSAYTSEEYGNLPK</sequence>
<comment type="caution">
    <text evidence="2">The sequence shown here is derived from an EMBL/GenBank/DDBJ whole genome shotgun (WGS) entry which is preliminary data.</text>
</comment>
<dbReference type="GO" id="GO:0016226">
    <property type="term" value="P:iron-sulfur cluster assembly"/>
    <property type="evidence" value="ECO:0007669"/>
    <property type="project" value="TreeGrafter"/>
</dbReference>
<dbReference type="OrthoDB" id="9811118at2"/>